<organism evidence="2 3">
    <name type="scientific">Ziziphus jujuba</name>
    <name type="common">Chinese jujube</name>
    <name type="synonym">Ziziphus sativa</name>
    <dbReference type="NCBI Taxonomy" id="326968"/>
    <lineage>
        <taxon>Eukaryota</taxon>
        <taxon>Viridiplantae</taxon>
        <taxon>Streptophyta</taxon>
        <taxon>Embryophyta</taxon>
        <taxon>Tracheophyta</taxon>
        <taxon>Spermatophyta</taxon>
        <taxon>Magnoliopsida</taxon>
        <taxon>eudicotyledons</taxon>
        <taxon>Gunneridae</taxon>
        <taxon>Pentapetalae</taxon>
        <taxon>rosids</taxon>
        <taxon>fabids</taxon>
        <taxon>Rosales</taxon>
        <taxon>Rhamnaceae</taxon>
        <taxon>Paliureae</taxon>
        <taxon>Ziziphus</taxon>
    </lineage>
</organism>
<dbReference type="Pfam" id="PF07723">
    <property type="entry name" value="LRR_2"/>
    <property type="match status" value="1"/>
</dbReference>
<evidence type="ECO:0000313" key="3">
    <source>
        <dbReference type="RefSeq" id="XP_060671202.1"/>
    </source>
</evidence>
<gene>
    <name evidence="3" type="primary">LOC107422255</name>
</gene>
<sequence length="298" mass="34635">MARKRVKRNHGEKVQNEPTIMAEDRISQLPDSLIHYIFSFLPTIHLVRMSGVSRRWRRMWVSTPFLYFDCQFNDVTFTKDVNRSSMFLNFVKNCLRFRKRYMQRDTFLISFKLDYYILGRNAARQVDSWVRSAIQSKVKELDLDVEGYRIPQVVYTASSLTQLKFCALNFESTSLSTLSSLTQLELRNLKLEAPFLSKFPTLKHLSLIRVVSDYKSLENLISGCPIIEDLCLVSLKVINHHGLDLSSLDFPAKTLKNLTLSSVEFTDQGFECLISRLAVLERLTLDYFDKVKNLTSVF</sequence>
<dbReference type="InterPro" id="IPR001810">
    <property type="entry name" value="F-box_dom"/>
</dbReference>
<accession>A0ABM4A397</accession>
<dbReference type="Proteomes" id="UP001652623">
    <property type="component" value="Chromosome 3"/>
</dbReference>
<dbReference type="InterPro" id="IPR055411">
    <property type="entry name" value="LRR_FXL15/At3g58940/PEG3-like"/>
</dbReference>
<dbReference type="RefSeq" id="XP_060671202.1">
    <property type="nucleotide sequence ID" value="XM_060815219.1"/>
</dbReference>
<dbReference type="InterPro" id="IPR013101">
    <property type="entry name" value="LRR_PRU1-like"/>
</dbReference>
<dbReference type="SMART" id="SM00256">
    <property type="entry name" value="FBOX"/>
    <property type="match status" value="1"/>
</dbReference>
<name>A0ABM4A397_ZIZJJ</name>
<proteinExistence type="predicted"/>
<dbReference type="SUPFAM" id="SSF52047">
    <property type="entry name" value="RNI-like"/>
    <property type="match status" value="1"/>
</dbReference>
<protein>
    <submittedName>
        <fullName evidence="3">FBD-associated F-box protein At5g27750</fullName>
    </submittedName>
</protein>
<dbReference type="Pfam" id="PF00646">
    <property type="entry name" value="F-box"/>
    <property type="match status" value="1"/>
</dbReference>
<evidence type="ECO:0000259" key="1">
    <source>
        <dbReference type="PROSITE" id="PS50181"/>
    </source>
</evidence>
<dbReference type="PANTHER" id="PTHR31639:SF42">
    <property type="entry name" value="OS02G0160200 PROTEIN"/>
    <property type="match status" value="1"/>
</dbReference>
<reference evidence="3" key="1">
    <citation type="submission" date="2025-08" db="UniProtKB">
        <authorList>
            <consortium name="RefSeq"/>
        </authorList>
    </citation>
    <scope>IDENTIFICATION</scope>
    <source>
        <tissue evidence="3">Seedling</tissue>
    </source>
</reference>
<dbReference type="PROSITE" id="PS50181">
    <property type="entry name" value="FBOX"/>
    <property type="match status" value="1"/>
</dbReference>
<feature type="domain" description="F-box" evidence="1">
    <location>
        <begin position="23"/>
        <end position="59"/>
    </location>
</feature>
<dbReference type="SUPFAM" id="SSF81383">
    <property type="entry name" value="F-box domain"/>
    <property type="match status" value="1"/>
</dbReference>
<dbReference type="Pfam" id="PF24758">
    <property type="entry name" value="LRR_At5g56370"/>
    <property type="match status" value="1"/>
</dbReference>
<dbReference type="InterPro" id="IPR036047">
    <property type="entry name" value="F-box-like_dom_sf"/>
</dbReference>
<dbReference type="PANTHER" id="PTHR31639">
    <property type="entry name" value="F-BOX PROTEIN-LIKE"/>
    <property type="match status" value="1"/>
</dbReference>
<feature type="non-terminal residue" evidence="3">
    <location>
        <position position="298"/>
    </location>
</feature>
<keyword evidence="2" id="KW-1185">Reference proteome</keyword>
<dbReference type="GeneID" id="107422255"/>
<dbReference type="InterPro" id="IPR032675">
    <property type="entry name" value="LRR_dom_sf"/>
</dbReference>
<evidence type="ECO:0000313" key="2">
    <source>
        <dbReference type="Proteomes" id="UP001652623"/>
    </source>
</evidence>
<dbReference type="Gene3D" id="1.20.1280.50">
    <property type="match status" value="1"/>
</dbReference>
<dbReference type="Gene3D" id="3.80.10.10">
    <property type="entry name" value="Ribonuclease Inhibitor"/>
    <property type="match status" value="1"/>
</dbReference>